<dbReference type="InterPro" id="IPR017856">
    <property type="entry name" value="Integrase-like_N"/>
</dbReference>
<evidence type="ECO:0000256" key="1">
    <source>
        <dbReference type="ARBA" id="ARBA00004173"/>
    </source>
</evidence>
<dbReference type="EMBL" id="JAPEVB010000003">
    <property type="protein sequence ID" value="KAJ4391317.1"/>
    <property type="molecule type" value="Genomic_DNA"/>
</dbReference>
<dbReference type="AlphaFoldDB" id="A0A9W8YVM1"/>
<gene>
    <name evidence="5" type="ORF">N0V93_004934</name>
</gene>
<comment type="subcellular location">
    <subcellularLocation>
        <location evidence="1">Mitochondrion</location>
    </subcellularLocation>
</comment>
<dbReference type="Pfam" id="PF20772">
    <property type="entry name" value="TACO1_YebC_N"/>
    <property type="match status" value="1"/>
</dbReference>
<name>A0A9W8YVM1_9PEZI</name>
<dbReference type="SUPFAM" id="SSF75625">
    <property type="entry name" value="YebC-like"/>
    <property type="match status" value="1"/>
</dbReference>
<reference evidence="5" key="1">
    <citation type="submission" date="2022-10" db="EMBL/GenBank/DDBJ databases">
        <title>Tapping the CABI collections for fungal endophytes: first genome assemblies for Collariella, Neodidymelliopsis, Ascochyta clinopodiicola, Didymella pomorum, Didymosphaeria variabile, Neocosmospora piperis and Neocucurbitaria cava.</title>
        <authorList>
            <person name="Hill R."/>
        </authorList>
    </citation>
    <scope>NUCLEOTIDE SEQUENCE</scope>
    <source>
        <strain evidence="5">IMI 355082</strain>
    </source>
</reference>
<dbReference type="InterPro" id="IPR029072">
    <property type="entry name" value="YebC-like"/>
</dbReference>
<sequence>MAGSLGNMSPQLLWRTRSKVVCLRCCRMFATTPSIQSGHNKWSKIKHDKGRKDQVKTVQRTQHVQAITLYSRMYGPDPKMNSSLAHAIAIAKKASMPKDVIEQAVARGQGRSLSGAALESMKFEVMMPPSAAFILEVETDNKLRSLQEVNNIIRKHKGRTTATDFFFNRIGRVVFERHESLGVDDIMDEAIEAGAEDLEADEEGNIIVTCQPAQTTQIAQSVANKFDLKILDSEITWSAKEETQSKVDNVADVTKLSDFVGALTEVPEVQGIYCNAIRGDGIPEEEWASFEESIDS</sequence>
<dbReference type="Pfam" id="PF01709">
    <property type="entry name" value="Transcrip_reg"/>
    <property type="match status" value="1"/>
</dbReference>
<feature type="domain" description="TACO1/YebC-like second and third" evidence="3">
    <location>
        <begin position="119"/>
        <end position="276"/>
    </location>
</feature>
<evidence type="ECO:0000259" key="3">
    <source>
        <dbReference type="Pfam" id="PF01709"/>
    </source>
</evidence>
<dbReference type="OrthoDB" id="2017544at2759"/>
<dbReference type="PANTHER" id="PTHR12532">
    <property type="entry name" value="TRANSLATIONAL ACTIVATOR OF CYTOCHROME C OXIDASE 1"/>
    <property type="match status" value="1"/>
</dbReference>
<evidence type="ECO:0000313" key="6">
    <source>
        <dbReference type="Proteomes" id="UP001140453"/>
    </source>
</evidence>
<dbReference type="GO" id="GO:0005739">
    <property type="term" value="C:mitochondrion"/>
    <property type="evidence" value="ECO:0007669"/>
    <property type="project" value="UniProtKB-SubCell"/>
</dbReference>
<feature type="domain" description="TACO1/YebC-like N-terminal" evidence="4">
    <location>
        <begin position="40"/>
        <end position="110"/>
    </location>
</feature>
<dbReference type="Gene3D" id="3.30.70.980">
    <property type="match status" value="2"/>
</dbReference>
<protein>
    <submittedName>
        <fullName evidence="5">Uncharacterized protein</fullName>
    </submittedName>
</protein>
<dbReference type="FunFam" id="1.10.10.200:FF:000002">
    <property type="entry name" value="Probable transcriptional regulatory protein CLM62_37755"/>
    <property type="match status" value="1"/>
</dbReference>
<dbReference type="InterPro" id="IPR048300">
    <property type="entry name" value="TACO1_YebC-like_2nd/3rd_dom"/>
</dbReference>
<keyword evidence="6" id="KW-1185">Reference proteome</keyword>
<evidence type="ECO:0000313" key="5">
    <source>
        <dbReference type="EMBL" id="KAJ4391317.1"/>
    </source>
</evidence>
<dbReference type="Gene3D" id="1.10.10.200">
    <property type="match status" value="1"/>
</dbReference>
<dbReference type="InterPro" id="IPR026564">
    <property type="entry name" value="Transcrip_reg_TACO1-like_dom3"/>
</dbReference>
<accession>A0A9W8YVM1</accession>
<dbReference type="PANTHER" id="PTHR12532:SF0">
    <property type="entry name" value="TRANSLATIONAL ACTIVATOR OF CYTOCHROME C OXIDASE 1"/>
    <property type="match status" value="1"/>
</dbReference>
<dbReference type="Proteomes" id="UP001140453">
    <property type="component" value="Unassembled WGS sequence"/>
</dbReference>
<evidence type="ECO:0000256" key="2">
    <source>
        <dbReference type="ARBA" id="ARBA00008724"/>
    </source>
</evidence>
<dbReference type="InterPro" id="IPR002876">
    <property type="entry name" value="Transcrip_reg_TACO1-like"/>
</dbReference>
<evidence type="ECO:0000259" key="4">
    <source>
        <dbReference type="Pfam" id="PF20772"/>
    </source>
</evidence>
<proteinExistence type="inferred from homology"/>
<comment type="similarity">
    <text evidence="2">Belongs to the TACO1 family.</text>
</comment>
<dbReference type="InterPro" id="IPR049083">
    <property type="entry name" value="TACO1_YebC_N"/>
</dbReference>
<comment type="caution">
    <text evidence="5">The sequence shown here is derived from an EMBL/GenBank/DDBJ whole genome shotgun (WGS) entry which is preliminary data.</text>
</comment>
<organism evidence="5 6">
    <name type="scientific">Gnomoniopsis smithogilvyi</name>
    <dbReference type="NCBI Taxonomy" id="1191159"/>
    <lineage>
        <taxon>Eukaryota</taxon>
        <taxon>Fungi</taxon>
        <taxon>Dikarya</taxon>
        <taxon>Ascomycota</taxon>
        <taxon>Pezizomycotina</taxon>
        <taxon>Sordariomycetes</taxon>
        <taxon>Sordariomycetidae</taxon>
        <taxon>Diaporthales</taxon>
        <taxon>Gnomoniaceae</taxon>
        <taxon>Gnomoniopsis</taxon>
    </lineage>
</organism>